<accession>A0A0E9XP40</accession>
<reference evidence="1" key="1">
    <citation type="submission" date="2014-11" db="EMBL/GenBank/DDBJ databases">
        <authorList>
            <person name="Amaro Gonzalez C."/>
        </authorList>
    </citation>
    <scope>NUCLEOTIDE SEQUENCE</scope>
</reference>
<organism evidence="1">
    <name type="scientific">Anguilla anguilla</name>
    <name type="common">European freshwater eel</name>
    <name type="synonym">Muraena anguilla</name>
    <dbReference type="NCBI Taxonomy" id="7936"/>
    <lineage>
        <taxon>Eukaryota</taxon>
        <taxon>Metazoa</taxon>
        <taxon>Chordata</taxon>
        <taxon>Craniata</taxon>
        <taxon>Vertebrata</taxon>
        <taxon>Euteleostomi</taxon>
        <taxon>Actinopterygii</taxon>
        <taxon>Neopterygii</taxon>
        <taxon>Teleostei</taxon>
        <taxon>Anguilliformes</taxon>
        <taxon>Anguillidae</taxon>
        <taxon>Anguilla</taxon>
    </lineage>
</organism>
<proteinExistence type="predicted"/>
<reference evidence="1" key="2">
    <citation type="journal article" date="2015" name="Fish Shellfish Immunol.">
        <title>Early steps in the European eel (Anguilla anguilla)-Vibrio vulnificus interaction in the gills: Role of the RtxA13 toxin.</title>
        <authorList>
            <person name="Callol A."/>
            <person name="Pajuelo D."/>
            <person name="Ebbesson L."/>
            <person name="Teles M."/>
            <person name="MacKenzie S."/>
            <person name="Amaro C."/>
        </authorList>
    </citation>
    <scope>NUCLEOTIDE SEQUENCE</scope>
</reference>
<sequence>MLVCVHVWCHVCMRVCVLSD</sequence>
<dbReference type="AlphaFoldDB" id="A0A0E9XP40"/>
<name>A0A0E9XP40_ANGAN</name>
<protein>
    <submittedName>
        <fullName evidence="1">Uncharacterized protein</fullName>
    </submittedName>
</protein>
<evidence type="ECO:0000313" key="1">
    <source>
        <dbReference type="EMBL" id="JAI03459.1"/>
    </source>
</evidence>
<dbReference type="EMBL" id="GBXM01005119">
    <property type="protein sequence ID" value="JAI03459.1"/>
    <property type="molecule type" value="Transcribed_RNA"/>
</dbReference>